<feature type="compositionally biased region" description="Basic residues" evidence="1">
    <location>
        <begin position="119"/>
        <end position="135"/>
    </location>
</feature>
<dbReference type="EMBL" id="ML210157">
    <property type="protein sequence ID" value="TFK28288.1"/>
    <property type="molecule type" value="Genomic_DNA"/>
</dbReference>
<gene>
    <name evidence="3" type="ORF">FA15DRAFT_584624</name>
</gene>
<sequence>MVPGSVAPAEPYDDDDDDAAEEPAANPRRTVTSPQPNRLRQFALIFFFLLSLWLAYAVRHHLEWKKKRPQIVYASRYSKEYKYRPAASPIITETLKDGRILLRGATPLSEEPTPTPAPTRRRRRIRKKRAKGGKK</sequence>
<reference evidence="3 4" key="1">
    <citation type="journal article" date="2019" name="Nat. Ecol. Evol.">
        <title>Megaphylogeny resolves global patterns of mushroom evolution.</title>
        <authorList>
            <person name="Varga T."/>
            <person name="Krizsan K."/>
            <person name="Foldi C."/>
            <person name="Dima B."/>
            <person name="Sanchez-Garcia M."/>
            <person name="Sanchez-Ramirez S."/>
            <person name="Szollosi G.J."/>
            <person name="Szarkandi J.G."/>
            <person name="Papp V."/>
            <person name="Albert L."/>
            <person name="Andreopoulos W."/>
            <person name="Angelini C."/>
            <person name="Antonin V."/>
            <person name="Barry K.W."/>
            <person name="Bougher N.L."/>
            <person name="Buchanan P."/>
            <person name="Buyck B."/>
            <person name="Bense V."/>
            <person name="Catcheside P."/>
            <person name="Chovatia M."/>
            <person name="Cooper J."/>
            <person name="Damon W."/>
            <person name="Desjardin D."/>
            <person name="Finy P."/>
            <person name="Geml J."/>
            <person name="Haridas S."/>
            <person name="Hughes K."/>
            <person name="Justo A."/>
            <person name="Karasinski D."/>
            <person name="Kautmanova I."/>
            <person name="Kiss B."/>
            <person name="Kocsube S."/>
            <person name="Kotiranta H."/>
            <person name="LaButti K.M."/>
            <person name="Lechner B.E."/>
            <person name="Liimatainen K."/>
            <person name="Lipzen A."/>
            <person name="Lukacs Z."/>
            <person name="Mihaltcheva S."/>
            <person name="Morgado L.N."/>
            <person name="Niskanen T."/>
            <person name="Noordeloos M.E."/>
            <person name="Ohm R.A."/>
            <person name="Ortiz-Santana B."/>
            <person name="Ovrebo C."/>
            <person name="Racz N."/>
            <person name="Riley R."/>
            <person name="Savchenko A."/>
            <person name="Shiryaev A."/>
            <person name="Soop K."/>
            <person name="Spirin V."/>
            <person name="Szebenyi C."/>
            <person name="Tomsovsky M."/>
            <person name="Tulloss R.E."/>
            <person name="Uehling J."/>
            <person name="Grigoriev I.V."/>
            <person name="Vagvolgyi C."/>
            <person name="Papp T."/>
            <person name="Martin F.M."/>
            <person name="Miettinen O."/>
            <person name="Hibbett D.S."/>
            <person name="Nagy L.G."/>
        </authorList>
    </citation>
    <scope>NUCLEOTIDE SEQUENCE [LARGE SCALE GENOMIC DNA]</scope>
    <source>
        <strain evidence="3 4">CBS 121175</strain>
    </source>
</reference>
<keyword evidence="4" id="KW-1185">Reference proteome</keyword>
<dbReference type="AlphaFoldDB" id="A0A5C3L6E1"/>
<feature type="transmembrane region" description="Helical" evidence="2">
    <location>
        <begin position="39"/>
        <end position="58"/>
    </location>
</feature>
<feature type="compositionally biased region" description="Acidic residues" evidence="1">
    <location>
        <begin position="11"/>
        <end position="21"/>
    </location>
</feature>
<organism evidence="3 4">
    <name type="scientific">Coprinopsis marcescibilis</name>
    <name type="common">Agaric fungus</name>
    <name type="synonym">Psathyrella marcescibilis</name>
    <dbReference type="NCBI Taxonomy" id="230819"/>
    <lineage>
        <taxon>Eukaryota</taxon>
        <taxon>Fungi</taxon>
        <taxon>Dikarya</taxon>
        <taxon>Basidiomycota</taxon>
        <taxon>Agaricomycotina</taxon>
        <taxon>Agaricomycetes</taxon>
        <taxon>Agaricomycetidae</taxon>
        <taxon>Agaricales</taxon>
        <taxon>Agaricineae</taxon>
        <taxon>Psathyrellaceae</taxon>
        <taxon>Coprinopsis</taxon>
    </lineage>
</organism>
<evidence type="ECO:0000256" key="1">
    <source>
        <dbReference type="SAM" id="MobiDB-lite"/>
    </source>
</evidence>
<feature type="region of interest" description="Disordered" evidence="1">
    <location>
        <begin position="1"/>
        <end position="34"/>
    </location>
</feature>
<dbReference type="STRING" id="230819.A0A5C3L6E1"/>
<keyword evidence="2" id="KW-0812">Transmembrane</keyword>
<evidence type="ECO:0000256" key="2">
    <source>
        <dbReference type="SAM" id="Phobius"/>
    </source>
</evidence>
<keyword evidence="2" id="KW-0472">Membrane</keyword>
<keyword evidence="2" id="KW-1133">Transmembrane helix</keyword>
<feature type="region of interest" description="Disordered" evidence="1">
    <location>
        <begin position="102"/>
        <end position="135"/>
    </location>
</feature>
<name>A0A5C3L6E1_COPMA</name>
<dbReference type="OrthoDB" id="2538110at2759"/>
<accession>A0A5C3L6E1</accession>
<evidence type="ECO:0000313" key="4">
    <source>
        <dbReference type="Proteomes" id="UP000307440"/>
    </source>
</evidence>
<dbReference type="Proteomes" id="UP000307440">
    <property type="component" value="Unassembled WGS sequence"/>
</dbReference>
<evidence type="ECO:0000313" key="3">
    <source>
        <dbReference type="EMBL" id="TFK28288.1"/>
    </source>
</evidence>
<protein>
    <submittedName>
        <fullName evidence="3">Uncharacterized protein</fullName>
    </submittedName>
</protein>
<proteinExistence type="predicted"/>